<dbReference type="OrthoDB" id="2018152at2759"/>
<evidence type="ECO:0008006" key="4">
    <source>
        <dbReference type="Google" id="ProtNLM"/>
    </source>
</evidence>
<dbReference type="STRING" id="180498.A0A067JHM8"/>
<accession>A0A067JHM8</accession>
<evidence type="ECO:0000313" key="2">
    <source>
        <dbReference type="EMBL" id="KDP22283.1"/>
    </source>
</evidence>
<evidence type="ECO:0000313" key="3">
    <source>
        <dbReference type="Proteomes" id="UP000027138"/>
    </source>
</evidence>
<proteinExistence type="predicted"/>
<feature type="region of interest" description="Disordered" evidence="1">
    <location>
        <begin position="1213"/>
        <end position="1256"/>
    </location>
</feature>
<dbReference type="AlphaFoldDB" id="A0A067JHM8"/>
<organism evidence="2 3">
    <name type="scientific">Jatropha curcas</name>
    <name type="common">Barbados nut</name>
    <dbReference type="NCBI Taxonomy" id="180498"/>
    <lineage>
        <taxon>Eukaryota</taxon>
        <taxon>Viridiplantae</taxon>
        <taxon>Streptophyta</taxon>
        <taxon>Embryophyta</taxon>
        <taxon>Tracheophyta</taxon>
        <taxon>Spermatophyta</taxon>
        <taxon>Magnoliopsida</taxon>
        <taxon>eudicotyledons</taxon>
        <taxon>Gunneridae</taxon>
        <taxon>Pentapetalae</taxon>
        <taxon>rosids</taxon>
        <taxon>fabids</taxon>
        <taxon>Malpighiales</taxon>
        <taxon>Euphorbiaceae</taxon>
        <taxon>Crotonoideae</taxon>
        <taxon>Jatropheae</taxon>
        <taxon>Jatropha</taxon>
    </lineage>
</organism>
<reference evidence="2 3" key="1">
    <citation type="journal article" date="2014" name="PLoS ONE">
        <title>Global Analysis of Gene Expression Profiles in Physic Nut (Jatropha curcas L.) Seedlings Exposed to Salt Stress.</title>
        <authorList>
            <person name="Zhang L."/>
            <person name="Zhang C."/>
            <person name="Wu P."/>
            <person name="Chen Y."/>
            <person name="Li M."/>
            <person name="Jiang H."/>
            <person name="Wu G."/>
        </authorList>
    </citation>
    <scope>NUCLEOTIDE SEQUENCE [LARGE SCALE GENOMIC DNA]</scope>
    <source>
        <strain evidence="3">cv. GZQX0401</strain>
        <tissue evidence="2">Young leaves</tissue>
    </source>
</reference>
<sequence>MRTRFLNIDYFTSLQSPSETLSFLNLPIPRLPPSRLPNFEEHLFRFDPEPNISPKIGRLPIEAALSKFISEVTPQKIDVDYGGFEDHQPRNAEVCAGQQWRFSSGTNQVECSKAEAEAFYEDNEDRIQTAYGCEALEKDNERIVDEHIRRFEFIQFEIPELDEFPEQVCFSEEGMQILSEVPDIENDPNFLCPGPKVQCFDKVQESLYSVEHVTLEFDMDDKKACMLEDDDSGQEQMNFNNNSFPLLEVDDQCIESELASMDTDLGMDIISLVENDSANCFFAISPLVFQEFEFLELDSSQIYGVFFNMQKTDEPVSYDCMYREDKKFKNFNELIASCELAMVDDTFKSMPVPILSDPDKIRSLHTIFEEILAELKPELLSASDGIYLDWHLLEKDKCSSKIFSFYQNVLEELDSHSIDLDLESFNKGKGLIDFVLLHDALDGPKVKEYEESLNMFPEDIMNDQLIGVASRESLDDRSLKSGIVEHPAIENAEKATLLFKSMSQFNDLDFFLNPGKATGGGKSESAVKAPVTNAISPKEGGYHSVLSVGENMDGKKLKEMRSFLPTERKHNAQTSEAAGKVEACCMPMAVPNISYAMKPEQTQGDMLSFPEIIIVVNTQTLDKEMIVSRRSTYQKILAMEKEGLQVVERDLNLPVDVVIMSSICLVWYDWKNIRMKATAVDEASSCLPLCIENIATNVLTLLSFTFSCCILVFEGDINFLSTVMETSDGIYAAAASLGVDLQLFCSYSSELTDEIILSNISYAAKLYKGIYPKMPESETLAESFLTNFPSVNPLTAHAILSSVGILIEFFEWPNKRRILAVHQYNVPEESITLFSASCSYGEREDSKSTMTDCSSSVSSGPDSNKCHFNTASEAKLPKCIHSPLKIDICVDDIWQPEPLNQFPDEVQGPSGVIEHDNSWMSRETAILDDLQWPGPSLKNLFGQKQGSDFAQAEDLSAISKPYDFKSSKDPVIFDEINNPRLYSDDKFLGQTEGSDMIKKNMLDRNTTSKSESLHQDLLGEVIDLTDSLGKGVPPITNYMDFSTWLPETEQDTTRKSKAARRLSFDKNGHPTLPTAAAINSGSDLWSSIPRQGLQQNKNYHDSDMHLNHQKKLLEDILTQRSTGKTKEVPFKEEISHYGGTSLSKAIHSAHPEPGSPWTIEFLNRIREKSRLRQQSLPCDMSTTEFGYSGNVSKVTKKRSPSILEFFKYKGSNNSGKIYEQKKQKQSKQLPSQSKSERTSSSFLPTGTPLEKRSRQV</sequence>
<dbReference type="PANTHER" id="PTHR35764:SF1">
    <property type="entry name" value="PROTEIN SHORTAGE IN CHIASMATA 1"/>
    <property type="match status" value="1"/>
</dbReference>
<keyword evidence="3" id="KW-1185">Reference proteome</keyword>
<protein>
    <recommendedName>
        <fullName evidence="4">Protein SHORTAGE IN CHIASMATA 1</fullName>
    </recommendedName>
</protein>
<evidence type="ECO:0000256" key="1">
    <source>
        <dbReference type="SAM" id="MobiDB-lite"/>
    </source>
</evidence>
<dbReference type="InterPro" id="IPR038824">
    <property type="entry name" value="SHOC1-like"/>
</dbReference>
<dbReference type="EMBL" id="KK915447">
    <property type="protein sequence ID" value="KDP22283.1"/>
    <property type="molecule type" value="Genomic_DNA"/>
</dbReference>
<name>A0A067JHM8_JATCU</name>
<dbReference type="PANTHER" id="PTHR35764">
    <property type="entry name" value="PROTEIN SHORTAGE IN CHIASMATA 1"/>
    <property type="match status" value="1"/>
</dbReference>
<dbReference type="GO" id="GO:0000712">
    <property type="term" value="P:resolution of meiotic recombination intermediates"/>
    <property type="evidence" value="ECO:0007669"/>
    <property type="project" value="TreeGrafter"/>
</dbReference>
<dbReference type="Proteomes" id="UP000027138">
    <property type="component" value="Unassembled WGS sequence"/>
</dbReference>
<gene>
    <name evidence="2" type="ORF">JCGZ_26114</name>
</gene>